<gene>
    <name evidence="2" type="ORF">BD410DRAFT_893534</name>
</gene>
<evidence type="ECO:0000313" key="3">
    <source>
        <dbReference type="Proteomes" id="UP000294933"/>
    </source>
</evidence>
<proteinExistence type="predicted"/>
<feature type="transmembrane region" description="Helical" evidence="1">
    <location>
        <begin position="57"/>
        <end position="75"/>
    </location>
</feature>
<keyword evidence="3" id="KW-1185">Reference proteome</keyword>
<keyword evidence="1" id="KW-0472">Membrane</keyword>
<reference evidence="2 3" key="1">
    <citation type="submission" date="2018-06" db="EMBL/GenBank/DDBJ databases">
        <title>A transcriptomic atlas of mushroom development highlights an independent origin of complex multicellularity.</title>
        <authorList>
            <consortium name="DOE Joint Genome Institute"/>
            <person name="Krizsan K."/>
            <person name="Almasi E."/>
            <person name="Merenyi Z."/>
            <person name="Sahu N."/>
            <person name="Viragh M."/>
            <person name="Koszo T."/>
            <person name="Mondo S."/>
            <person name="Kiss B."/>
            <person name="Balint B."/>
            <person name="Kues U."/>
            <person name="Barry K."/>
            <person name="Hegedus J.C."/>
            <person name="Henrissat B."/>
            <person name="Johnson J."/>
            <person name="Lipzen A."/>
            <person name="Ohm R."/>
            <person name="Nagy I."/>
            <person name="Pangilinan J."/>
            <person name="Yan J."/>
            <person name="Xiong Y."/>
            <person name="Grigoriev I.V."/>
            <person name="Hibbett D.S."/>
            <person name="Nagy L.G."/>
        </authorList>
    </citation>
    <scope>NUCLEOTIDE SEQUENCE [LARGE SCALE GENOMIC DNA]</scope>
    <source>
        <strain evidence="2 3">SZMC22713</strain>
    </source>
</reference>
<dbReference type="VEuPathDB" id="FungiDB:BD410DRAFT_893534"/>
<protein>
    <submittedName>
        <fullName evidence="2">Uncharacterized protein</fullName>
    </submittedName>
</protein>
<evidence type="ECO:0000313" key="2">
    <source>
        <dbReference type="EMBL" id="TDL28540.1"/>
    </source>
</evidence>
<name>A0A4Y7QNS0_9AGAM</name>
<keyword evidence="1" id="KW-1133">Transmembrane helix</keyword>
<dbReference type="AlphaFoldDB" id="A0A4Y7QNS0"/>
<sequence>MSRSKGSFAKNSIRHRTHILHDTPHSFSVRRIIGTSVLLPDRPVHEPSSHFSRNCDIFVFCTTIFAMSVDLLFYSDA</sequence>
<keyword evidence="1" id="KW-0812">Transmembrane</keyword>
<dbReference type="Proteomes" id="UP000294933">
    <property type="component" value="Unassembled WGS sequence"/>
</dbReference>
<accession>A0A4Y7QNS0</accession>
<dbReference type="EMBL" id="ML170157">
    <property type="protein sequence ID" value="TDL28540.1"/>
    <property type="molecule type" value="Genomic_DNA"/>
</dbReference>
<evidence type="ECO:0000256" key="1">
    <source>
        <dbReference type="SAM" id="Phobius"/>
    </source>
</evidence>
<organism evidence="2 3">
    <name type="scientific">Rickenella mellea</name>
    <dbReference type="NCBI Taxonomy" id="50990"/>
    <lineage>
        <taxon>Eukaryota</taxon>
        <taxon>Fungi</taxon>
        <taxon>Dikarya</taxon>
        <taxon>Basidiomycota</taxon>
        <taxon>Agaricomycotina</taxon>
        <taxon>Agaricomycetes</taxon>
        <taxon>Hymenochaetales</taxon>
        <taxon>Rickenellaceae</taxon>
        <taxon>Rickenella</taxon>
    </lineage>
</organism>